<dbReference type="InterPro" id="IPR012675">
    <property type="entry name" value="Beta-grasp_dom_sf"/>
</dbReference>
<dbReference type="PROSITE" id="PS51085">
    <property type="entry name" value="2FE2S_FER_2"/>
    <property type="match status" value="1"/>
</dbReference>
<gene>
    <name evidence="7" type="ORF">IAA16_06965</name>
</gene>
<dbReference type="EMBL" id="JAHLFV010000165">
    <property type="protein sequence ID" value="MBU3850290.1"/>
    <property type="molecule type" value="Genomic_DNA"/>
</dbReference>
<evidence type="ECO:0000256" key="2">
    <source>
        <dbReference type="ARBA" id="ARBA00022723"/>
    </source>
</evidence>
<evidence type="ECO:0000256" key="1">
    <source>
        <dbReference type="ARBA" id="ARBA00022714"/>
    </source>
</evidence>
<dbReference type="AlphaFoldDB" id="A0A9E2L2U3"/>
<keyword evidence="2" id="KW-0479">Metal-binding</keyword>
<evidence type="ECO:0000313" key="7">
    <source>
        <dbReference type="EMBL" id="MBU3850290.1"/>
    </source>
</evidence>
<dbReference type="SUPFAM" id="SSF47741">
    <property type="entry name" value="CO dehydrogenase ISP C-domain like"/>
    <property type="match status" value="1"/>
</dbReference>
<keyword evidence="1" id="KW-0001">2Fe-2S</keyword>
<dbReference type="Gene3D" id="3.10.20.30">
    <property type="match status" value="1"/>
</dbReference>
<protein>
    <submittedName>
        <fullName evidence="7">2Fe-2S iron-sulfur cluster binding domain-containing protein</fullName>
    </submittedName>
</protein>
<dbReference type="GO" id="GO:0051537">
    <property type="term" value="F:2 iron, 2 sulfur cluster binding"/>
    <property type="evidence" value="ECO:0007669"/>
    <property type="project" value="UniProtKB-KW"/>
</dbReference>
<reference evidence="7" key="2">
    <citation type="submission" date="2021-04" db="EMBL/GenBank/DDBJ databases">
        <authorList>
            <person name="Gilroy R."/>
        </authorList>
    </citation>
    <scope>NUCLEOTIDE SEQUENCE</scope>
    <source>
        <strain evidence="7">Gambia15-2214</strain>
    </source>
</reference>
<comment type="caution">
    <text evidence="7">The sequence shown here is derived from an EMBL/GenBank/DDBJ whole genome shotgun (WGS) entry which is preliminary data.</text>
</comment>
<organism evidence="7 8">
    <name type="scientific">Candidatus Treponema excrementipullorum</name>
    <dbReference type="NCBI Taxonomy" id="2838768"/>
    <lineage>
        <taxon>Bacteria</taxon>
        <taxon>Pseudomonadati</taxon>
        <taxon>Spirochaetota</taxon>
        <taxon>Spirochaetia</taxon>
        <taxon>Spirochaetales</taxon>
        <taxon>Treponemataceae</taxon>
        <taxon>Treponema</taxon>
    </lineage>
</organism>
<dbReference type="GO" id="GO:0016491">
    <property type="term" value="F:oxidoreductase activity"/>
    <property type="evidence" value="ECO:0007669"/>
    <property type="project" value="UniProtKB-KW"/>
</dbReference>
<evidence type="ECO:0000256" key="3">
    <source>
        <dbReference type="ARBA" id="ARBA00023002"/>
    </source>
</evidence>
<dbReference type="Pfam" id="PF00111">
    <property type="entry name" value="Fer2"/>
    <property type="match status" value="1"/>
</dbReference>
<evidence type="ECO:0000256" key="5">
    <source>
        <dbReference type="ARBA" id="ARBA00023014"/>
    </source>
</evidence>
<dbReference type="PANTHER" id="PTHR44379:SF5">
    <property type="entry name" value="OXIDOREDUCTASE WITH IRON-SULFUR SUBUNIT"/>
    <property type="match status" value="1"/>
</dbReference>
<dbReference type="InterPro" id="IPR036010">
    <property type="entry name" value="2Fe-2S_ferredoxin-like_sf"/>
</dbReference>
<evidence type="ECO:0000259" key="6">
    <source>
        <dbReference type="PROSITE" id="PS51085"/>
    </source>
</evidence>
<sequence length="164" mass="18351">MKVPLTLNGEQQIWEIDNRVILVDVLRQKKLLSVKCGCGTLNCGACTVLMDGRAVLSCVIPAVAVKDSTVETLEYCLKTPLCSVILDAFAKMNIQLCGYCNAGKILTAYSLINLYQRPSRQLIYDYVKEFNCLCTETDILIQGIILAANTYWSQRGRELHYGNF</sequence>
<keyword evidence="4" id="KW-0408">Iron</keyword>
<name>A0A9E2L2U3_9SPIR</name>
<dbReference type="Gene3D" id="1.10.150.120">
    <property type="entry name" value="[2Fe-2S]-binding domain"/>
    <property type="match status" value="1"/>
</dbReference>
<dbReference type="SUPFAM" id="SSF54292">
    <property type="entry name" value="2Fe-2S ferredoxin-like"/>
    <property type="match status" value="1"/>
</dbReference>
<dbReference type="InterPro" id="IPR036884">
    <property type="entry name" value="2Fe-2S-bd_dom_sf"/>
</dbReference>
<evidence type="ECO:0000313" key="8">
    <source>
        <dbReference type="Proteomes" id="UP000823914"/>
    </source>
</evidence>
<keyword evidence="5" id="KW-0411">Iron-sulfur</keyword>
<reference evidence="7" key="1">
    <citation type="journal article" date="2021" name="PeerJ">
        <title>Extensive microbial diversity within the chicken gut microbiome revealed by metagenomics and culture.</title>
        <authorList>
            <person name="Gilroy R."/>
            <person name="Ravi A."/>
            <person name="Getino M."/>
            <person name="Pursley I."/>
            <person name="Horton D.L."/>
            <person name="Alikhan N.F."/>
            <person name="Baker D."/>
            <person name="Gharbi K."/>
            <person name="Hall N."/>
            <person name="Watson M."/>
            <person name="Adriaenssens E.M."/>
            <person name="Foster-Nyarko E."/>
            <person name="Jarju S."/>
            <person name="Secka A."/>
            <person name="Antonio M."/>
            <person name="Oren A."/>
            <person name="Chaudhuri R.R."/>
            <person name="La Ragione R."/>
            <person name="Hildebrand F."/>
            <person name="Pallen M.J."/>
        </authorList>
    </citation>
    <scope>NUCLEOTIDE SEQUENCE</scope>
    <source>
        <strain evidence="7">Gambia15-2214</strain>
    </source>
</reference>
<evidence type="ECO:0000256" key="4">
    <source>
        <dbReference type="ARBA" id="ARBA00023004"/>
    </source>
</evidence>
<dbReference type="Pfam" id="PF01799">
    <property type="entry name" value="Fer2_2"/>
    <property type="match status" value="1"/>
</dbReference>
<dbReference type="PANTHER" id="PTHR44379">
    <property type="entry name" value="OXIDOREDUCTASE WITH IRON-SULFUR SUBUNIT"/>
    <property type="match status" value="1"/>
</dbReference>
<dbReference type="Proteomes" id="UP000823914">
    <property type="component" value="Unassembled WGS sequence"/>
</dbReference>
<dbReference type="InterPro" id="IPR051452">
    <property type="entry name" value="Diverse_Oxidoreductases"/>
</dbReference>
<proteinExistence type="predicted"/>
<accession>A0A9E2L2U3</accession>
<feature type="domain" description="2Fe-2S ferredoxin-type" evidence="6">
    <location>
        <begin position="1"/>
        <end position="76"/>
    </location>
</feature>
<dbReference type="InterPro" id="IPR001041">
    <property type="entry name" value="2Fe-2S_ferredoxin-type"/>
</dbReference>
<dbReference type="GO" id="GO:0046872">
    <property type="term" value="F:metal ion binding"/>
    <property type="evidence" value="ECO:0007669"/>
    <property type="project" value="UniProtKB-KW"/>
</dbReference>
<dbReference type="InterPro" id="IPR002888">
    <property type="entry name" value="2Fe-2S-bd"/>
</dbReference>
<keyword evidence="3" id="KW-0560">Oxidoreductase</keyword>